<comment type="catalytic activity">
    <reaction evidence="2">
        <text>N(6)-D-ribulosyl-L-lysyl-[protein] + ATP = N(6)-(3-O-phospho-D-ribulosyl)-L-lysyl-[protein] + ADP + H(+)</text>
        <dbReference type="Rhea" id="RHEA:48432"/>
        <dbReference type="Rhea" id="RHEA-COMP:12103"/>
        <dbReference type="Rhea" id="RHEA-COMP:12104"/>
        <dbReference type="ChEBI" id="CHEBI:15378"/>
        <dbReference type="ChEBI" id="CHEBI:30616"/>
        <dbReference type="ChEBI" id="CHEBI:90418"/>
        <dbReference type="ChEBI" id="CHEBI:90420"/>
        <dbReference type="ChEBI" id="CHEBI:456216"/>
        <dbReference type="EC" id="2.7.1.172"/>
    </reaction>
    <physiologicalReaction direction="left-to-right" evidence="2">
        <dbReference type="Rhea" id="RHEA:48433"/>
    </physiologicalReaction>
</comment>
<keyword evidence="3 4" id="KW-0418">Kinase</keyword>
<evidence type="ECO:0000313" key="5">
    <source>
        <dbReference type="Proteomes" id="UP000308652"/>
    </source>
</evidence>
<dbReference type="EMBL" id="ML213611">
    <property type="protein sequence ID" value="TFK36945.1"/>
    <property type="molecule type" value="Genomic_DNA"/>
</dbReference>
<proteinExistence type="inferred from homology"/>
<evidence type="ECO:0000256" key="3">
    <source>
        <dbReference type="PIRNR" id="PIRNR006221"/>
    </source>
</evidence>
<protein>
    <recommendedName>
        <fullName evidence="1">protein-ribulosamine 3-kinase</fullName>
        <ecNumber evidence="1">2.7.1.172</ecNumber>
    </recommendedName>
</protein>
<dbReference type="Proteomes" id="UP000308652">
    <property type="component" value="Unassembled WGS sequence"/>
</dbReference>
<keyword evidence="3" id="KW-0808">Transferase</keyword>
<dbReference type="GO" id="GO:0102193">
    <property type="term" value="F:protein-ribulosamine 3-kinase activity"/>
    <property type="evidence" value="ECO:0007669"/>
    <property type="project" value="UniProtKB-EC"/>
</dbReference>
<keyword evidence="5" id="KW-1185">Reference proteome</keyword>
<organism evidence="4 5">
    <name type="scientific">Crucibulum laeve</name>
    <dbReference type="NCBI Taxonomy" id="68775"/>
    <lineage>
        <taxon>Eukaryota</taxon>
        <taxon>Fungi</taxon>
        <taxon>Dikarya</taxon>
        <taxon>Basidiomycota</taxon>
        <taxon>Agaricomycotina</taxon>
        <taxon>Agaricomycetes</taxon>
        <taxon>Agaricomycetidae</taxon>
        <taxon>Agaricales</taxon>
        <taxon>Agaricineae</taxon>
        <taxon>Nidulariaceae</taxon>
        <taxon>Crucibulum</taxon>
    </lineage>
</organism>
<name>A0A5C3LW50_9AGAR</name>
<dbReference type="STRING" id="68775.A0A5C3LW50"/>
<comment type="similarity">
    <text evidence="3">Belongs to the fructosamine kinase family.</text>
</comment>
<dbReference type="Pfam" id="PF03881">
    <property type="entry name" value="Fructosamin_kin"/>
    <property type="match status" value="1"/>
</dbReference>
<dbReference type="OrthoDB" id="5772781at2759"/>
<evidence type="ECO:0000313" key="4">
    <source>
        <dbReference type="EMBL" id="TFK36945.1"/>
    </source>
</evidence>
<dbReference type="GO" id="GO:0016301">
    <property type="term" value="F:kinase activity"/>
    <property type="evidence" value="ECO:0007669"/>
    <property type="project" value="UniProtKB-UniRule"/>
</dbReference>
<dbReference type="Gene3D" id="3.90.1200.10">
    <property type="match status" value="1"/>
</dbReference>
<dbReference type="AlphaFoldDB" id="A0A5C3LW50"/>
<evidence type="ECO:0000256" key="2">
    <source>
        <dbReference type="ARBA" id="ARBA00048655"/>
    </source>
</evidence>
<dbReference type="PANTHER" id="PTHR12149:SF8">
    <property type="entry name" value="PROTEIN-RIBULOSAMINE 3-KINASE"/>
    <property type="match status" value="1"/>
</dbReference>
<dbReference type="InterPro" id="IPR011009">
    <property type="entry name" value="Kinase-like_dom_sf"/>
</dbReference>
<dbReference type="PIRSF" id="PIRSF006221">
    <property type="entry name" value="Ketosamine-3-kinase"/>
    <property type="match status" value="1"/>
</dbReference>
<accession>A0A5C3LW50</accession>
<sequence length="288" mass="31729">MTLSKCILKQLQAIDGTAQYSGALPKIKSSTGKVYFVKTGSSKDREQFAGEAASLKAIDAAAPGIAPRLISCGDLDDGNPYFISEYMDVAPLSSKAAEILGKRLATELHMGKSLKGFGFDIPTYCGITRLQNGWYDTWENCFAAMLQDLLWQLRSKGKYEGLCRKADRVLQSAVPKLLGPLVIQPVLLHGDLWSGNASVNSANGQPFIYDPASYYGHNEADIARMFGGFPESFFTSYHEHHAKSEPVEQYAQRGELYQLFHYLNHTLIFGGHYAASAEQKMDVLLAEP</sequence>
<evidence type="ECO:0000256" key="1">
    <source>
        <dbReference type="ARBA" id="ARBA00011961"/>
    </source>
</evidence>
<gene>
    <name evidence="4" type="ORF">BDQ12DRAFT_736680</name>
</gene>
<dbReference type="EC" id="2.7.1.172" evidence="1"/>
<dbReference type="PANTHER" id="PTHR12149">
    <property type="entry name" value="FRUCTOSAMINE 3 KINASE-RELATED PROTEIN"/>
    <property type="match status" value="1"/>
</dbReference>
<reference evidence="4 5" key="1">
    <citation type="journal article" date="2019" name="Nat. Ecol. Evol.">
        <title>Megaphylogeny resolves global patterns of mushroom evolution.</title>
        <authorList>
            <person name="Varga T."/>
            <person name="Krizsan K."/>
            <person name="Foldi C."/>
            <person name="Dima B."/>
            <person name="Sanchez-Garcia M."/>
            <person name="Sanchez-Ramirez S."/>
            <person name="Szollosi G.J."/>
            <person name="Szarkandi J.G."/>
            <person name="Papp V."/>
            <person name="Albert L."/>
            <person name="Andreopoulos W."/>
            <person name="Angelini C."/>
            <person name="Antonin V."/>
            <person name="Barry K.W."/>
            <person name="Bougher N.L."/>
            <person name="Buchanan P."/>
            <person name="Buyck B."/>
            <person name="Bense V."/>
            <person name="Catcheside P."/>
            <person name="Chovatia M."/>
            <person name="Cooper J."/>
            <person name="Damon W."/>
            <person name="Desjardin D."/>
            <person name="Finy P."/>
            <person name="Geml J."/>
            <person name="Haridas S."/>
            <person name="Hughes K."/>
            <person name="Justo A."/>
            <person name="Karasinski D."/>
            <person name="Kautmanova I."/>
            <person name="Kiss B."/>
            <person name="Kocsube S."/>
            <person name="Kotiranta H."/>
            <person name="LaButti K.M."/>
            <person name="Lechner B.E."/>
            <person name="Liimatainen K."/>
            <person name="Lipzen A."/>
            <person name="Lukacs Z."/>
            <person name="Mihaltcheva S."/>
            <person name="Morgado L.N."/>
            <person name="Niskanen T."/>
            <person name="Noordeloos M.E."/>
            <person name="Ohm R.A."/>
            <person name="Ortiz-Santana B."/>
            <person name="Ovrebo C."/>
            <person name="Racz N."/>
            <person name="Riley R."/>
            <person name="Savchenko A."/>
            <person name="Shiryaev A."/>
            <person name="Soop K."/>
            <person name="Spirin V."/>
            <person name="Szebenyi C."/>
            <person name="Tomsovsky M."/>
            <person name="Tulloss R.E."/>
            <person name="Uehling J."/>
            <person name="Grigoriev I.V."/>
            <person name="Vagvolgyi C."/>
            <person name="Papp T."/>
            <person name="Martin F.M."/>
            <person name="Miettinen O."/>
            <person name="Hibbett D.S."/>
            <person name="Nagy L.G."/>
        </authorList>
    </citation>
    <scope>NUCLEOTIDE SEQUENCE [LARGE SCALE GENOMIC DNA]</scope>
    <source>
        <strain evidence="4 5">CBS 166.37</strain>
    </source>
</reference>
<dbReference type="SUPFAM" id="SSF56112">
    <property type="entry name" value="Protein kinase-like (PK-like)"/>
    <property type="match status" value="1"/>
</dbReference>
<dbReference type="InterPro" id="IPR016477">
    <property type="entry name" value="Fructo-/Ketosamine-3-kinase"/>
</dbReference>